<evidence type="ECO:0000313" key="1">
    <source>
        <dbReference type="EMBL" id="KAH7637129.1"/>
    </source>
</evidence>
<comment type="caution">
    <text evidence="1">The sequence shown here is derived from an EMBL/GenBank/DDBJ whole genome shotgun (WGS) entry which is preliminary data.</text>
</comment>
<dbReference type="EMBL" id="SDOV01000009">
    <property type="protein sequence ID" value="KAH7637129.1"/>
    <property type="molecule type" value="Genomic_DNA"/>
</dbReference>
<gene>
    <name evidence="1" type="ORF">HUG17_7335</name>
</gene>
<proteinExistence type="predicted"/>
<dbReference type="Proteomes" id="UP000828236">
    <property type="component" value="Unassembled WGS sequence"/>
</dbReference>
<reference evidence="1" key="2">
    <citation type="journal article" date="2021" name="World Allergy Organ. J.">
        <title>Chromosome-level assembly of Dermatophagoides farinae genome and transcriptome reveals two novel allergens Der f 37 and Der f 39.</title>
        <authorList>
            <person name="Chen J."/>
            <person name="Cai Z."/>
            <person name="Fan D."/>
            <person name="Hu J."/>
            <person name="Hou Y."/>
            <person name="He Y."/>
            <person name="Zhang Z."/>
            <person name="Zhao Z."/>
            <person name="Gao P."/>
            <person name="Hu W."/>
            <person name="Sun J."/>
            <person name="Li J."/>
            <person name="Ji K."/>
        </authorList>
    </citation>
    <scope>NUCLEOTIDE SEQUENCE</scope>
    <source>
        <strain evidence="1">JKM2019</strain>
    </source>
</reference>
<organism evidence="1">
    <name type="scientific">Dermatophagoides farinae</name>
    <name type="common">American house dust mite</name>
    <dbReference type="NCBI Taxonomy" id="6954"/>
    <lineage>
        <taxon>Eukaryota</taxon>
        <taxon>Metazoa</taxon>
        <taxon>Ecdysozoa</taxon>
        <taxon>Arthropoda</taxon>
        <taxon>Chelicerata</taxon>
        <taxon>Arachnida</taxon>
        <taxon>Acari</taxon>
        <taxon>Acariformes</taxon>
        <taxon>Sarcoptiformes</taxon>
        <taxon>Astigmata</taxon>
        <taxon>Psoroptidia</taxon>
        <taxon>Analgoidea</taxon>
        <taxon>Pyroglyphidae</taxon>
        <taxon>Dermatophagoidinae</taxon>
        <taxon>Dermatophagoides</taxon>
    </lineage>
</organism>
<dbReference type="AlphaFoldDB" id="A0A9D4NRX9"/>
<name>A0A9D4NRX9_DERFA</name>
<protein>
    <submittedName>
        <fullName evidence="1">Uncharacterized protein</fullName>
    </submittedName>
</protein>
<reference evidence="1" key="1">
    <citation type="submission" date="2020-06" db="EMBL/GenBank/DDBJ databases">
        <authorList>
            <person name="Ji K."/>
            <person name="Li J."/>
        </authorList>
    </citation>
    <scope>NUCLEOTIDE SEQUENCE</scope>
    <source>
        <strain evidence="1">JKM2019</strain>
        <tissue evidence="1">Whole body</tissue>
    </source>
</reference>
<sequence length="107" mass="12338">MMTTAHNNPHHYRRNVVYQENVGRALGAFSARLQTVCPTEANVERHYCRYGKIIYKASTRIGAGDTLRISNQIPECSGQQRLRWLRRFNLKPCNQCQLCLTIAKSNE</sequence>
<accession>A0A9D4NRX9</accession>